<sequence length="1702" mass="170760">MLISPASKILAGDNKTHPACPVLLLLSTDGALVPFHMVYYHSQAPSLIVTPQPLCAQNARKPLAGQPVQVSVAQTRSPLANLLMQPTSTAGGGPANQTAAAKPVTTFSFGQPSVASSLSAGGGLLVTASPGGLSLFGPPSTQSGLLPAQPGAGKSVTASPGGLSLFGTTSSPFPSGFGTAKTNTNQAERSFLPQLPQPSSVMTVKSSLVLGTASGSSQIQPAQTTVTSPNHTGASSSLPLFASLASDTVKEKTPDKEVLQFSFTLPKSGIAGVTDNTETSKPLAFTTQSLTKSGSDAPVLPNQKPSATPLQSSATTLQPSASAVLGAAGGSKTGSGQFSFNFSPSPGGLGARPQQPASLPTSSPVTAGAGSFCLTFASNKSAADASGLSAVPTPAGKAGPTVSSQTAQGVLPTLTPVGRTGAAVRSQATKATSASVASSAVSAVQQGVLPAAEVAAGSGRTSAPALVASHHDDTDISDILNSTINKNIIEEIADFEREMRLLQEHRRQPFLIVGTKEEMDTLHQSVRKLSNFCKEVHATTKEQSLEVHDLKTSCLDLFAMAEDCCLRQERLKDSRYIQAQQQRALDPASAKRLQNLHQLVQVIGQSLQEADSVLDAQWEDHVSKEKKTRIRVPNSNTIYRAIKSNHNIIVRQQSVVEQIQSQLRKQQLRSLSSQQSITGSDTQPAHRDWRLRKQDLVAPEKVTLLREALSGHTVRKVKCAPLESLSMSRLVNTREEKRLFSTNSSIQAGDVDLKDGATGRTLTCVPDSTFMDASVPPPRFSSTPALSLPATREPRSEETPTVFSGVAFFKPGANMTSLTVPQLASTWTSPMGGTKLLLTEASLGLGSNNGAVFAPATKPVSGAAMPAPTQVPLPVSSFESSRVQTASVDSAATDPKKELQESATETELNDGETDDNDEYGYEEDDEEEDEDDEEEAGFGDEYEYPQDEGTVTAASLASAVLSLPTSNTAGILQKPPLAIATLASTANITSSSGHIFSKSVISMAGLTNAATTTPSSVFGSGTSLFSSNVPSFGALADAGEQPSAMRPPLFSSAADIASALGTTAGSSTVTAVTSAVTSAVLLSSCGGQQAESSGATKGLFAMSTNTVVSPSSESASSSSTIADCFPSATLVSVSSSSLLGEKQAFVSVSTPSVSLSFETQDSAPAIQELSSKTSFVPSTTSSSSGRTQSETAGSTASSGFNFGTSSCGATTSASSIDGTSTQEQATSVASVFGAPASETGASMSSLFGISGAGQVSNTSIFGISTSGPSSTNSVFGNSASEPASSGNVFGTSSGPTAPTGSIFGTSAPGTATSSVFGTPSAGNPTSSIFGTSGTAAPITGFETPSSGSVASTTSIFGTSTSAASASTNSVFRTPTSATGSGSRPAFGDGASPTSIFGSTSAASPGGSIFGGATASAASSSGATFGFSQSTFGGFGKPAFGSGPSFGQSPSGFGQSGVTGFSQGTGSGFGSSTSVFGQPAVSKGDTTNSVSGLFGGSGGLFGLGAKPSEEKAKQNVFGGTQAFGTSSNNPSLFGKQETTGFGSASTQATSGSIFSGTSFSTGSGSVAAMGFAVSQPTSSTEGFGSGPAFGNPPSFGSSPSFATAPAFGAGSSFGSSPTFSSSAGFSGGFGSTATASSGFGGFGSSSGVFGSLAQSSETPSFGTLSHTGAGGFGSLAGQTGTGAFGSQSPGFGGNQSVSGRSFN</sequence>
<feature type="region of interest" description="Disordered" evidence="1">
    <location>
        <begin position="1169"/>
        <end position="1197"/>
    </location>
</feature>
<feature type="compositionally biased region" description="Polar residues" evidence="1">
    <location>
        <begin position="1521"/>
        <end position="1547"/>
    </location>
</feature>
<feature type="compositionally biased region" description="Acidic residues" evidence="1">
    <location>
        <begin position="907"/>
        <end position="944"/>
    </location>
</feature>
<feature type="compositionally biased region" description="Polar residues" evidence="1">
    <location>
        <begin position="303"/>
        <end position="314"/>
    </location>
</feature>
<proteinExistence type="predicted"/>
<feature type="region of interest" description="Disordered" evidence="1">
    <location>
        <begin position="336"/>
        <end position="364"/>
    </location>
</feature>
<dbReference type="EMBL" id="PZQS01000011">
    <property type="protein sequence ID" value="PVD22577.1"/>
    <property type="molecule type" value="Genomic_DNA"/>
</dbReference>
<name>A0A2T7NN20_POMCA</name>
<feature type="compositionally biased region" description="Low complexity" evidence="1">
    <location>
        <begin position="1170"/>
        <end position="1191"/>
    </location>
</feature>
<feature type="compositionally biased region" description="Polar residues" evidence="1">
    <location>
        <begin position="877"/>
        <end position="890"/>
    </location>
</feature>
<feature type="compositionally biased region" description="Polar residues" evidence="1">
    <location>
        <begin position="1683"/>
        <end position="1702"/>
    </location>
</feature>
<evidence type="ECO:0000313" key="3">
    <source>
        <dbReference type="Proteomes" id="UP000245119"/>
    </source>
</evidence>
<feature type="region of interest" description="Disordered" evidence="1">
    <location>
        <begin position="1271"/>
        <end position="1306"/>
    </location>
</feature>
<feature type="compositionally biased region" description="Polar residues" evidence="1">
    <location>
        <begin position="1370"/>
        <end position="1381"/>
    </location>
</feature>
<dbReference type="STRING" id="400727.A0A2T7NN20"/>
<feature type="region of interest" description="Disordered" evidence="1">
    <location>
        <begin position="138"/>
        <end position="165"/>
    </location>
</feature>
<protein>
    <recommendedName>
        <fullName evidence="4">Nuclear pore complex protein Nup214 phenylalanine-glycine (FG) domain-containing protein</fullName>
    </recommendedName>
</protein>
<feature type="region of interest" description="Disordered" evidence="1">
    <location>
        <begin position="773"/>
        <end position="799"/>
    </location>
</feature>
<accession>A0A2T7NN20</accession>
<organism evidence="2 3">
    <name type="scientific">Pomacea canaliculata</name>
    <name type="common">Golden apple snail</name>
    <dbReference type="NCBI Taxonomy" id="400727"/>
    <lineage>
        <taxon>Eukaryota</taxon>
        <taxon>Metazoa</taxon>
        <taxon>Spiralia</taxon>
        <taxon>Lophotrochozoa</taxon>
        <taxon>Mollusca</taxon>
        <taxon>Gastropoda</taxon>
        <taxon>Caenogastropoda</taxon>
        <taxon>Architaenioglossa</taxon>
        <taxon>Ampullarioidea</taxon>
        <taxon>Ampullariidae</taxon>
        <taxon>Pomacea</taxon>
    </lineage>
</organism>
<feature type="region of interest" description="Disordered" evidence="1">
    <location>
        <begin position="290"/>
        <end position="314"/>
    </location>
</feature>
<feature type="region of interest" description="Disordered" evidence="1">
    <location>
        <begin position="876"/>
        <end position="944"/>
    </location>
</feature>
<feature type="region of interest" description="Disordered" evidence="1">
    <location>
        <begin position="1674"/>
        <end position="1702"/>
    </location>
</feature>
<feature type="region of interest" description="Disordered" evidence="1">
    <location>
        <begin position="386"/>
        <end position="414"/>
    </location>
</feature>
<evidence type="ECO:0000256" key="1">
    <source>
        <dbReference type="SAM" id="MobiDB-lite"/>
    </source>
</evidence>
<keyword evidence="3" id="KW-1185">Reference proteome</keyword>
<feature type="compositionally biased region" description="Polar residues" evidence="1">
    <location>
        <begin position="355"/>
        <end position="364"/>
    </location>
</feature>
<gene>
    <name evidence="2" type="ORF">C0Q70_18394</name>
</gene>
<evidence type="ECO:0000313" key="2">
    <source>
        <dbReference type="EMBL" id="PVD22577.1"/>
    </source>
</evidence>
<reference evidence="2 3" key="1">
    <citation type="submission" date="2018-04" db="EMBL/GenBank/DDBJ databases">
        <title>The genome of golden apple snail Pomacea canaliculata provides insight into stress tolerance and invasive adaptation.</title>
        <authorList>
            <person name="Liu C."/>
            <person name="Liu B."/>
            <person name="Ren Y."/>
            <person name="Zhang Y."/>
            <person name="Wang H."/>
            <person name="Li S."/>
            <person name="Jiang F."/>
            <person name="Yin L."/>
            <person name="Zhang G."/>
            <person name="Qian W."/>
            <person name="Fan W."/>
        </authorList>
    </citation>
    <scope>NUCLEOTIDE SEQUENCE [LARGE SCALE GENOMIC DNA]</scope>
    <source>
        <strain evidence="2">SZHN2017</strain>
        <tissue evidence="2">Muscle</tissue>
    </source>
</reference>
<feature type="region of interest" description="Disordered" evidence="1">
    <location>
        <begin position="1440"/>
        <end position="1459"/>
    </location>
</feature>
<evidence type="ECO:0008006" key="4">
    <source>
        <dbReference type="Google" id="ProtNLM"/>
    </source>
</evidence>
<feature type="region of interest" description="Disordered" evidence="1">
    <location>
        <begin position="1518"/>
        <end position="1547"/>
    </location>
</feature>
<dbReference type="Proteomes" id="UP000245119">
    <property type="component" value="Linkage Group LG11"/>
</dbReference>
<feature type="region of interest" description="Disordered" evidence="1">
    <location>
        <begin position="1367"/>
        <end position="1391"/>
    </location>
</feature>
<dbReference type="OrthoDB" id="248320at2759"/>
<comment type="caution">
    <text evidence="2">The sequence shown here is derived from an EMBL/GenBank/DDBJ whole genome shotgun (WGS) entry which is preliminary data.</text>
</comment>